<gene>
    <name evidence="4" type="ORF">g.17456</name>
</gene>
<feature type="compositionally biased region" description="Basic residues" evidence="3">
    <location>
        <begin position="463"/>
        <end position="481"/>
    </location>
</feature>
<organism evidence="4">
    <name type="scientific">Clastoptera arizonana</name>
    <name type="common">Arizona spittle bug</name>
    <dbReference type="NCBI Taxonomy" id="38151"/>
    <lineage>
        <taxon>Eukaryota</taxon>
        <taxon>Metazoa</taxon>
        <taxon>Ecdysozoa</taxon>
        <taxon>Arthropoda</taxon>
        <taxon>Hexapoda</taxon>
        <taxon>Insecta</taxon>
        <taxon>Pterygota</taxon>
        <taxon>Neoptera</taxon>
        <taxon>Paraneoptera</taxon>
        <taxon>Hemiptera</taxon>
        <taxon>Auchenorrhyncha</taxon>
        <taxon>Cercopoidea</taxon>
        <taxon>Clastopteridae</taxon>
        <taxon>Clastoptera</taxon>
    </lineage>
</organism>
<evidence type="ECO:0000256" key="3">
    <source>
        <dbReference type="SAM" id="MobiDB-lite"/>
    </source>
</evidence>
<dbReference type="EMBL" id="GEDC01022782">
    <property type="protein sequence ID" value="JAS14516.1"/>
    <property type="molecule type" value="Transcribed_RNA"/>
</dbReference>
<proteinExistence type="inferred from homology"/>
<feature type="region of interest" description="Disordered" evidence="3">
    <location>
        <begin position="416"/>
        <end position="521"/>
    </location>
</feature>
<evidence type="ECO:0000256" key="1">
    <source>
        <dbReference type="ARBA" id="ARBA00006069"/>
    </source>
</evidence>
<dbReference type="AlphaFoldDB" id="A0A1B6CM40"/>
<dbReference type="PANTHER" id="PTHR16291:SF0">
    <property type="entry name" value="NUCLEAR CAP-BINDING PROTEIN SUBUNIT 3"/>
    <property type="match status" value="1"/>
</dbReference>
<dbReference type="PANTHER" id="PTHR16291">
    <property type="entry name" value="NUCLEAR CAP-BINDING PROTEIN SUBUNIT 3"/>
    <property type="match status" value="1"/>
</dbReference>
<sequence>MAFVNIKRENMVEDLPNLKIEIDNVPMEIEDIEVDSEGKQSTTSSEAEEGELIDDELEVGLDHNIVEPKSQLQVLEELKNGRSLVTYETPKIPVVPIKQEKIYDNRNGSFVTGVNIFDPEEQAKLNKRAARFNLDPTTSKPLTDKQLKKLYKSMGLKQNDEDIRFEALHLRGTSGMDTKDVFAYFKDYGPASLEWINEHSCNIVWLDDISAARALLGLSVQIKGLKPSFSNRNNDSDSDVDMSQPTVGNSDNEDNLSEDSDAISQSEIPMSIPQGCWRRGAPTNNSKCLLLRFATRQDRSTPRTEFQKNFNNPNHHGYIGLISESRKRRMQEEIRSNIVFEDVGDEILSKPSDQVDDSNPWGSLAKRWGYFERLRPSSKPEVSTQVHCILPTRAQLSPPPRQKLVARTKLRREALVRGKEVLGQRQGSSSENDESSENEEWHARNKVPRMRMHADDEEIKVEKRLKREKSYHSRSRSKSPIRGKDLRQRIKSRGKQFSKQNVSSNSESDEDTENDDEDEIPDLRIAVAANRDIPEENKAGIRESLLRMGKVKSVLKGARAQSSGDEDSNEESSNRKNKPTLRRHRSRSRERRNHRSARERNNHNSSRGHSKSKDERDLRNTIKRRTILDDDYDSDEIVQREGQDLRSKLNQRNKVNKDDEGFRSKSPLQIEIDNDEYYRLIDSD</sequence>
<feature type="compositionally biased region" description="Acidic residues" evidence="3">
    <location>
        <begin position="507"/>
        <end position="520"/>
    </location>
</feature>
<dbReference type="GO" id="GO:0003729">
    <property type="term" value="F:mRNA binding"/>
    <property type="evidence" value="ECO:0007669"/>
    <property type="project" value="InterPro"/>
</dbReference>
<feature type="region of interest" description="Disordered" evidence="3">
    <location>
        <begin position="643"/>
        <end position="668"/>
    </location>
</feature>
<feature type="compositionally biased region" description="Basic and acidic residues" evidence="3">
    <location>
        <begin position="611"/>
        <end position="620"/>
    </location>
</feature>
<feature type="compositionally biased region" description="Basic residues" evidence="3">
    <location>
        <begin position="575"/>
        <end position="595"/>
    </location>
</feature>
<evidence type="ECO:0000256" key="2">
    <source>
        <dbReference type="ARBA" id="ARBA00019876"/>
    </source>
</evidence>
<name>A0A1B6CM40_9HEMI</name>
<feature type="region of interest" description="Disordered" evidence="3">
    <location>
        <begin position="554"/>
        <end position="621"/>
    </location>
</feature>
<comment type="similarity">
    <text evidence="1">Belongs to the NCBP3 family.</text>
</comment>
<feature type="region of interest" description="Disordered" evidence="3">
    <location>
        <begin position="227"/>
        <end position="265"/>
    </location>
</feature>
<dbReference type="GO" id="GO:0005634">
    <property type="term" value="C:nucleus"/>
    <property type="evidence" value="ECO:0007669"/>
    <property type="project" value="TreeGrafter"/>
</dbReference>
<protein>
    <recommendedName>
        <fullName evidence="2">Nuclear cap-binding protein subunit 3</fullName>
    </recommendedName>
</protein>
<evidence type="ECO:0000313" key="4">
    <source>
        <dbReference type="EMBL" id="JAS14516.1"/>
    </source>
</evidence>
<feature type="compositionally biased region" description="Acidic residues" evidence="3">
    <location>
        <begin position="251"/>
        <end position="261"/>
    </location>
</feature>
<reference evidence="4" key="1">
    <citation type="submission" date="2015-12" db="EMBL/GenBank/DDBJ databases">
        <title>De novo transcriptome assembly of four potential Pierce s Disease insect vectors from Arizona vineyards.</title>
        <authorList>
            <person name="Tassone E.E."/>
        </authorList>
    </citation>
    <scope>NUCLEOTIDE SEQUENCE</scope>
</reference>
<accession>A0A1B6CM40</accession>
<dbReference type="GO" id="GO:0000340">
    <property type="term" value="F:RNA 7-methylguanosine cap binding"/>
    <property type="evidence" value="ECO:0007669"/>
    <property type="project" value="InterPro"/>
</dbReference>
<dbReference type="InterPro" id="IPR019416">
    <property type="entry name" value="NCBP3"/>
</dbReference>
<dbReference type="Pfam" id="PF10309">
    <property type="entry name" value="NCBP3"/>
    <property type="match status" value="1"/>
</dbReference>